<protein>
    <recommendedName>
        <fullName evidence="3">Exocyst subunit Exo70 family protein</fullName>
    </recommendedName>
</protein>
<evidence type="ECO:0000256" key="2">
    <source>
        <dbReference type="ARBA" id="ARBA00022448"/>
    </source>
</evidence>
<dbReference type="PANTHER" id="PTHR12542:SF160">
    <property type="entry name" value="EXOCYST SUBUNIT EXO70 FAMILY PROTEIN"/>
    <property type="match status" value="1"/>
</dbReference>
<dbReference type="InterPro" id="IPR016159">
    <property type="entry name" value="Cullin_repeat-like_dom_sf"/>
</dbReference>
<organism evidence="6">
    <name type="scientific">Triticum urartu</name>
    <name type="common">Red wild einkorn</name>
    <name type="synonym">Crithodium urartu</name>
    <dbReference type="NCBI Taxonomy" id="4572"/>
    <lineage>
        <taxon>Eukaryota</taxon>
        <taxon>Viridiplantae</taxon>
        <taxon>Streptophyta</taxon>
        <taxon>Embryophyta</taxon>
        <taxon>Tracheophyta</taxon>
        <taxon>Spermatophyta</taxon>
        <taxon>Magnoliopsida</taxon>
        <taxon>Liliopsida</taxon>
        <taxon>Poales</taxon>
        <taxon>Poaceae</taxon>
        <taxon>BOP clade</taxon>
        <taxon>Pooideae</taxon>
        <taxon>Triticodae</taxon>
        <taxon>Triticeae</taxon>
        <taxon>Triticinae</taxon>
        <taxon>Triticum</taxon>
    </lineage>
</organism>
<feature type="compositionally biased region" description="Low complexity" evidence="4">
    <location>
        <begin position="72"/>
        <end position="82"/>
    </location>
</feature>
<dbReference type="Gene3D" id="1.20.1280.170">
    <property type="entry name" value="Exocyst complex component Exo70"/>
    <property type="match status" value="1"/>
</dbReference>
<evidence type="ECO:0000256" key="4">
    <source>
        <dbReference type="SAM" id="MobiDB-lite"/>
    </source>
</evidence>
<sequence>MQGYTADLAHACWVAVVQASLHSICKAYIEKSPRAKSHQEILPTKFEAAAVRNSAPHRSCAASATPATAVRAAASTTTARQAGPAEPMEAAGDGTGRFRGRLDAAAGSICRPAQMMVNDWERIVVDIGSSDESTIHPANDLLIQALAIYPYSHLVDCWESKLEKDAEFIRQSEKGGKCIFLLNNTFDVLQMVRRQRASFASDELASRLTSMIERYKKSYLDECWAPLNRLNLEEFNAEFLATCNRQMTWKVTAELRYQLRQEIVDFIVPPYEVSLSALQGKGKRLLGAPFSLLRQQIVGEKKQKKYYHTGEQLEVEIRGLFEG</sequence>
<keyword evidence="2 3" id="KW-0813">Transport</keyword>
<dbReference type="OMA" id="CWESKLE"/>
<feature type="region of interest" description="Disordered" evidence="4">
    <location>
        <begin position="72"/>
        <end position="96"/>
    </location>
</feature>
<evidence type="ECO:0000256" key="1">
    <source>
        <dbReference type="ARBA" id="ARBA00006756"/>
    </source>
</evidence>
<dbReference type="InterPro" id="IPR046364">
    <property type="entry name" value="Exo70_C"/>
</dbReference>
<dbReference type="GO" id="GO:0000145">
    <property type="term" value="C:exocyst"/>
    <property type="evidence" value="ECO:0007669"/>
    <property type="project" value="InterPro"/>
</dbReference>
<evidence type="ECO:0000259" key="5">
    <source>
        <dbReference type="Pfam" id="PF03081"/>
    </source>
</evidence>
<dbReference type="GO" id="GO:0005546">
    <property type="term" value="F:phosphatidylinositol-4,5-bisphosphate binding"/>
    <property type="evidence" value="ECO:0007669"/>
    <property type="project" value="InterPro"/>
</dbReference>
<comment type="similarity">
    <text evidence="1 3">Belongs to the EXO70 family.</text>
</comment>
<comment type="function">
    <text evidence="3">Component of the exocyst complex.</text>
</comment>
<accession>M7ZH63</accession>
<dbReference type="GO" id="GO:0006887">
    <property type="term" value="P:exocytosis"/>
    <property type="evidence" value="ECO:0007669"/>
    <property type="project" value="UniProtKB-KW"/>
</dbReference>
<dbReference type="SUPFAM" id="SSF74788">
    <property type="entry name" value="Cullin repeat-like"/>
    <property type="match status" value="1"/>
</dbReference>
<dbReference type="Pfam" id="PF03081">
    <property type="entry name" value="Exo70_C"/>
    <property type="match status" value="1"/>
</dbReference>
<reference evidence="6" key="1">
    <citation type="journal article" date="2013" name="Nature">
        <title>Draft genome of the wheat A-genome progenitor Triticum urartu.</title>
        <authorList>
            <person name="Ling H.Q."/>
            <person name="Zhao S."/>
            <person name="Liu D."/>
            <person name="Wang J."/>
            <person name="Sun H."/>
            <person name="Zhang C."/>
            <person name="Fan H."/>
            <person name="Li D."/>
            <person name="Dong L."/>
            <person name="Tao Y."/>
            <person name="Gao C."/>
            <person name="Wu H."/>
            <person name="Li Y."/>
            <person name="Cui Y."/>
            <person name="Guo X."/>
            <person name="Zheng S."/>
            <person name="Wang B."/>
            <person name="Yu K."/>
            <person name="Liang Q."/>
            <person name="Yang W."/>
            <person name="Lou X."/>
            <person name="Chen J."/>
            <person name="Feng M."/>
            <person name="Jian J."/>
            <person name="Zhang X."/>
            <person name="Luo G."/>
            <person name="Jiang Y."/>
            <person name="Liu J."/>
            <person name="Wang Z."/>
            <person name="Sha Y."/>
            <person name="Zhang B."/>
            <person name="Wu H."/>
            <person name="Tang D."/>
            <person name="Shen Q."/>
            <person name="Xue P."/>
            <person name="Zou S."/>
            <person name="Wang X."/>
            <person name="Liu X."/>
            <person name="Wang F."/>
            <person name="Yang Y."/>
            <person name="An X."/>
            <person name="Dong Z."/>
            <person name="Zhang K."/>
            <person name="Zhang X."/>
            <person name="Luo M.C."/>
            <person name="Dvorak J."/>
            <person name="Tong Y."/>
            <person name="Wang J."/>
            <person name="Yang H."/>
            <person name="Li Z."/>
            <person name="Wang D."/>
            <person name="Zhang A."/>
            <person name="Wang J."/>
        </authorList>
    </citation>
    <scope>NUCLEOTIDE SEQUENCE</scope>
</reference>
<evidence type="ECO:0000256" key="3">
    <source>
        <dbReference type="RuleBase" id="RU365026"/>
    </source>
</evidence>
<dbReference type="AlphaFoldDB" id="M7ZH63"/>
<feature type="domain" description="Exocyst complex subunit Exo70 C-terminal" evidence="5">
    <location>
        <begin position="151"/>
        <end position="274"/>
    </location>
</feature>
<evidence type="ECO:0000313" key="6">
    <source>
        <dbReference type="EMBL" id="EMS47449.1"/>
    </source>
</evidence>
<keyword evidence="3" id="KW-0653">Protein transport</keyword>
<proteinExistence type="inferred from homology"/>
<keyword evidence="3" id="KW-0268">Exocytosis</keyword>
<dbReference type="GO" id="GO:0015031">
    <property type="term" value="P:protein transport"/>
    <property type="evidence" value="ECO:0007669"/>
    <property type="project" value="UniProtKB-KW"/>
</dbReference>
<name>M7ZH63_TRIUA</name>
<dbReference type="InterPro" id="IPR004140">
    <property type="entry name" value="Exo70"/>
</dbReference>
<gene>
    <name evidence="6" type="ORF">TRIUR3_31440</name>
</gene>
<dbReference type="EMBL" id="KD260782">
    <property type="protein sequence ID" value="EMS47449.1"/>
    <property type="molecule type" value="Genomic_DNA"/>
</dbReference>
<dbReference type="PANTHER" id="PTHR12542">
    <property type="entry name" value="EXOCYST COMPLEX PROTEIN EXO70"/>
    <property type="match status" value="1"/>
</dbReference>